<proteinExistence type="predicted"/>
<dbReference type="Proteomes" id="UP000800094">
    <property type="component" value="Unassembled WGS sequence"/>
</dbReference>
<reference evidence="3" key="1">
    <citation type="journal article" date="2020" name="Stud. Mycol.">
        <title>101 Dothideomycetes genomes: a test case for predicting lifestyles and emergence of pathogens.</title>
        <authorList>
            <person name="Haridas S."/>
            <person name="Albert R."/>
            <person name="Binder M."/>
            <person name="Bloem J."/>
            <person name="Labutti K."/>
            <person name="Salamov A."/>
            <person name="Andreopoulos B."/>
            <person name="Baker S."/>
            <person name="Barry K."/>
            <person name="Bills G."/>
            <person name="Bluhm B."/>
            <person name="Cannon C."/>
            <person name="Castanera R."/>
            <person name="Culley D."/>
            <person name="Daum C."/>
            <person name="Ezra D."/>
            <person name="Gonzalez J."/>
            <person name="Henrissat B."/>
            <person name="Kuo A."/>
            <person name="Liang C."/>
            <person name="Lipzen A."/>
            <person name="Lutzoni F."/>
            <person name="Magnuson J."/>
            <person name="Mondo S."/>
            <person name="Nolan M."/>
            <person name="Ohm R."/>
            <person name="Pangilinan J."/>
            <person name="Park H.-J."/>
            <person name="Ramirez L."/>
            <person name="Alfaro M."/>
            <person name="Sun H."/>
            <person name="Tritt A."/>
            <person name="Yoshinaga Y."/>
            <person name="Zwiers L.-H."/>
            <person name="Turgeon B."/>
            <person name="Goodwin S."/>
            <person name="Spatafora J."/>
            <person name="Crous P."/>
            <person name="Grigoriev I."/>
        </authorList>
    </citation>
    <scope>NUCLEOTIDE SEQUENCE</scope>
    <source>
        <strain evidence="3">CBS 122368</strain>
    </source>
</reference>
<feature type="region of interest" description="Disordered" evidence="1">
    <location>
        <begin position="204"/>
        <end position="233"/>
    </location>
</feature>
<gene>
    <name evidence="3" type="ORF">BU26DRAFT_246723</name>
</gene>
<accession>A0A6A6IQQ7</accession>
<dbReference type="RefSeq" id="XP_033686914.1">
    <property type="nucleotide sequence ID" value="XM_033821089.1"/>
</dbReference>
<dbReference type="Pfam" id="PF20233">
    <property type="entry name" value="DUF6590"/>
    <property type="match status" value="1"/>
</dbReference>
<dbReference type="EMBL" id="ML987192">
    <property type="protein sequence ID" value="KAF2251910.1"/>
    <property type="molecule type" value="Genomic_DNA"/>
</dbReference>
<evidence type="ECO:0000256" key="1">
    <source>
        <dbReference type="SAM" id="MobiDB-lite"/>
    </source>
</evidence>
<feature type="compositionally biased region" description="Polar residues" evidence="1">
    <location>
        <begin position="205"/>
        <end position="220"/>
    </location>
</feature>
<keyword evidence="4" id="KW-1185">Reference proteome</keyword>
<name>A0A6A6IQQ7_9PLEO</name>
<sequence>MVFTKWEFDKARNEHYWVDNEEQCYIYESGQRISLPQDYVIQQQGAPQPAHGRELSRGSSDWSATTAFSNLSLDDGATPAHDVEKEDVQAVESAPCAQPPASESTGGFDYPPYPVQQGAVHQGHQLIPWAHSGQQNSLLQFAEFPRPMQYHPLSPYQHYGPLPVSPGSTGHSQYEAQQNTQGPWAPQIGKSVPYHQRGAILGHSTPVQSPVQSPFQSPFQSPLHPRSPEPSNEPILQEVARNVEKEPKEEVIPGVRPHRKLFGSAGYVEKLDPNFHVRYPGYEFFKVGVVFRILWPELAGDANDNTTIVTTRFQERMSCKIRWFVVVREGHNCCTCLYADPDIWKKGRDRDQGEKPARHNLHWLRSTATITCRAP</sequence>
<evidence type="ECO:0000313" key="4">
    <source>
        <dbReference type="Proteomes" id="UP000800094"/>
    </source>
</evidence>
<organism evidence="3 4">
    <name type="scientific">Trematosphaeria pertusa</name>
    <dbReference type="NCBI Taxonomy" id="390896"/>
    <lineage>
        <taxon>Eukaryota</taxon>
        <taxon>Fungi</taxon>
        <taxon>Dikarya</taxon>
        <taxon>Ascomycota</taxon>
        <taxon>Pezizomycotina</taxon>
        <taxon>Dothideomycetes</taxon>
        <taxon>Pleosporomycetidae</taxon>
        <taxon>Pleosporales</taxon>
        <taxon>Massarineae</taxon>
        <taxon>Trematosphaeriaceae</taxon>
        <taxon>Trematosphaeria</taxon>
    </lineage>
</organism>
<dbReference type="GeneID" id="54574419"/>
<dbReference type="InterPro" id="IPR046497">
    <property type="entry name" value="DUF6590"/>
</dbReference>
<dbReference type="AlphaFoldDB" id="A0A6A6IQQ7"/>
<evidence type="ECO:0000313" key="3">
    <source>
        <dbReference type="EMBL" id="KAF2251910.1"/>
    </source>
</evidence>
<evidence type="ECO:0000259" key="2">
    <source>
        <dbReference type="Pfam" id="PF20233"/>
    </source>
</evidence>
<protein>
    <recommendedName>
        <fullName evidence="2">DUF6590 domain-containing protein</fullName>
    </recommendedName>
</protein>
<feature type="domain" description="DUF6590" evidence="2">
    <location>
        <begin position="283"/>
        <end position="337"/>
    </location>
</feature>